<name>A0A2P2KLW9_RHIMU</name>
<reference evidence="1" key="1">
    <citation type="submission" date="2018-02" db="EMBL/GenBank/DDBJ databases">
        <title>Rhizophora mucronata_Transcriptome.</title>
        <authorList>
            <person name="Meera S.P."/>
            <person name="Sreeshan A."/>
            <person name="Augustine A."/>
        </authorList>
    </citation>
    <scope>NUCLEOTIDE SEQUENCE</scope>
    <source>
        <tissue evidence="1">Leaf</tissue>
    </source>
</reference>
<proteinExistence type="predicted"/>
<organism evidence="1">
    <name type="scientific">Rhizophora mucronata</name>
    <name type="common">Asiatic mangrove</name>
    <dbReference type="NCBI Taxonomy" id="61149"/>
    <lineage>
        <taxon>Eukaryota</taxon>
        <taxon>Viridiplantae</taxon>
        <taxon>Streptophyta</taxon>
        <taxon>Embryophyta</taxon>
        <taxon>Tracheophyta</taxon>
        <taxon>Spermatophyta</taxon>
        <taxon>Magnoliopsida</taxon>
        <taxon>eudicotyledons</taxon>
        <taxon>Gunneridae</taxon>
        <taxon>Pentapetalae</taxon>
        <taxon>rosids</taxon>
        <taxon>fabids</taxon>
        <taxon>Malpighiales</taxon>
        <taxon>Rhizophoraceae</taxon>
        <taxon>Rhizophora</taxon>
    </lineage>
</organism>
<accession>A0A2P2KLW9</accession>
<dbReference type="EMBL" id="GGEC01026238">
    <property type="protein sequence ID" value="MBX06722.1"/>
    <property type="molecule type" value="Transcribed_RNA"/>
</dbReference>
<protein>
    <submittedName>
        <fullName evidence="1">Tubby-like F-box protein</fullName>
    </submittedName>
</protein>
<evidence type="ECO:0000313" key="1">
    <source>
        <dbReference type="EMBL" id="MBX06722.1"/>
    </source>
</evidence>
<dbReference type="AlphaFoldDB" id="A0A2P2KLW9"/>
<sequence>MVACIIHVPSMYFCNQWRLAFSNTYLCIPFSFLDKRKFIAVLSYGYTKQLVHQTLMLIGEANAEIFH</sequence>